<evidence type="ECO:0000313" key="2">
    <source>
        <dbReference type="EMBL" id="EFA10223.1"/>
    </source>
</evidence>
<accession>D6X275</accession>
<feature type="compositionally biased region" description="Basic and acidic residues" evidence="1">
    <location>
        <begin position="75"/>
        <end position="90"/>
    </location>
</feature>
<dbReference type="AlphaFoldDB" id="D6X275"/>
<dbReference type="Proteomes" id="UP000007266">
    <property type="component" value="Linkage group 9"/>
</dbReference>
<organism evidence="2 3">
    <name type="scientific">Tribolium castaneum</name>
    <name type="common">Red flour beetle</name>
    <dbReference type="NCBI Taxonomy" id="7070"/>
    <lineage>
        <taxon>Eukaryota</taxon>
        <taxon>Metazoa</taxon>
        <taxon>Ecdysozoa</taxon>
        <taxon>Arthropoda</taxon>
        <taxon>Hexapoda</taxon>
        <taxon>Insecta</taxon>
        <taxon>Pterygota</taxon>
        <taxon>Neoptera</taxon>
        <taxon>Endopterygota</taxon>
        <taxon>Coleoptera</taxon>
        <taxon>Polyphaga</taxon>
        <taxon>Cucujiformia</taxon>
        <taxon>Tenebrionidae</taxon>
        <taxon>Tenebrionidae incertae sedis</taxon>
        <taxon>Tribolium</taxon>
    </lineage>
</organism>
<protein>
    <submittedName>
        <fullName evidence="2">Uncharacterized protein</fullName>
    </submittedName>
</protein>
<dbReference type="HOGENOM" id="CLU_2124243_0_0_1"/>
<proteinExistence type="predicted"/>
<gene>
    <name evidence="2" type="primary">AUGUSTUS-3.0.2_12419</name>
    <name evidence="2" type="ORF">TcasGA2_TC012419</name>
</gene>
<evidence type="ECO:0000313" key="3">
    <source>
        <dbReference type="Proteomes" id="UP000007266"/>
    </source>
</evidence>
<feature type="region of interest" description="Disordered" evidence="1">
    <location>
        <begin position="75"/>
        <end position="97"/>
    </location>
</feature>
<sequence>MDDENEKSLCYIEGTVVDRNASKDITELHENVWYRMKPPKQSSETYTSFVTARQIDLIRNMLLGKTALKPFEVKTEKIKETRPPPRRDPDIIPPSINKRKSSVKFLNKSIYEQM</sequence>
<evidence type="ECO:0000256" key="1">
    <source>
        <dbReference type="SAM" id="MobiDB-lite"/>
    </source>
</evidence>
<dbReference type="InParanoid" id="D6X275"/>
<name>D6X275_TRICA</name>
<dbReference type="EMBL" id="KQ971371">
    <property type="protein sequence ID" value="EFA10223.1"/>
    <property type="molecule type" value="Genomic_DNA"/>
</dbReference>
<keyword evidence="3" id="KW-1185">Reference proteome</keyword>
<reference evidence="2 3" key="1">
    <citation type="journal article" date="2008" name="Nature">
        <title>The genome of the model beetle and pest Tribolium castaneum.</title>
        <authorList>
            <consortium name="Tribolium Genome Sequencing Consortium"/>
            <person name="Richards S."/>
            <person name="Gibbs R.A."/>
            <person name="Weinstock G.M."/>
            <person name="Brown S.J."/>
            <person name="Denell R."/>
            <person name="Beeman R.W."/>
            <person name="Gibbs R."/>
            <person name="Beeman R.W."/>
            <person name="Brown S.J."/>
            <person name="Bucher G."/>
            <person name="Friedrich M."/>
            <person name="Grimmelikhuijzen C.J."/>
            <person name="Klingler M."/>
            <person name="Lorenzen M."/>
            <person name="Richards S."/>
            <person name="Roth S."/>
            <person name="Schroder R."/>
            <person name="Tautz D."/>
            <person name="Zdobnov E.M."/>
            <person name="Muzny D."/>
            <person name="Gibbs R.A."/>
            <person name="Weinstock G.M."/>
            <person name="Attaway T."/>
            <person name="Bell S."/>
            <person name="Buhay C.J."/>
            <person name="Chandrabose M.N."/>
            <person name="Chavez D."/>
            <person name="Clerk-Blankenburg K.P."/>
            <person name="Cree A."/>
            <person name="Dao M."/>
            <person name="Davis C."/>
            <person name="Chacko J."/>
            <person name="Dinh H."/>
            <person name="Dugan-Rocha S."/>
            <person name="Fowler G."/>
            <person name="Garner T.T."/>
            <person name="Garnes J."/>
            <person name="Gnirke A."/>
            <person name="Hawes A."/>
            <person name="Hernandez J."/>
            <person name="Hines S."/>
            <person name="Holder M."/>
            <person name="Hume J."/>
            <person name="Jhangiani S.N."/>
            <person name="Joshi V."/>
            <person name="Khan Z.M."/>
            <person name="Jackson L."/>
            <person name="Kovar C."/>
            <person name="Kowis A."/>
            <person name="Lee S."/>
            <person name="Lewis L.R."/>
            <person name="Margolis J."/>
            <person name="Morgan M."/>
            <person name="Nazareth L.V."/>
            <person name="Nguyen N."/>
            <person name="Okwuonu G."/>
            <person name="Parker D."/>
            <person name="Richards S."/>
            <person name="Ruiz S.J."/>
            <person name="Santibanez J."/>
            <person name="Savard J."/>
            <person name="Scherer S.E."/>
            <person name="Schneider B."/>
            <person name="Sodergren E."/>
            <person name="Tautz D."/>
            <person name="Vattahil S."/>
            <person name="Villasana D."/>
            <person name="White C.S."/>
            <person name="Wright R."/>
            <person name="Park Y."/>
            <person name="Beeman R.W."/>
            <person name="Lord J."/>
            <person name="Oppert B."/>
            <person name="Lorenzen M."/>
            <person name="Brown S."/>
            <person name="Wang L."/>
            <person name="Savard J."/>
            <person name="Tautz D."/>
            <person name="Richards S."/>
            <person name="Weinstock G."/>
            <person name="Gibbs R.A."/>
            <person name="Liu Y."/>
            <person name="Worley K."/>
            <person name="Weinstock G."/>
            <person name="Elsik C.G."/>
            <person name="Reese J.T."/>
            <person name="Elhaik E."/>
            <person name="Landan G."/>
            <person name="Graur D."/>
            <person name="Arensburger P."/>
            <person name="Atkinson P."/>
            <person name="Beeman R.W."/>
            <person name="Beidler J."/>
            <person name="Brown S.J."/>
            <person name="Demuth J.P."/>
            <person name="Drury D.W."/>
            <person name="Du Y.Z."/>
            <person name="Fujiwara H."/>
            <person name="Lorenzen M."/>
            <person name="Maselli V."/>
            <person name="Osanai M."/>
            <person name="Park Y."/>
            <person name="Robertson H.M."/>
            <person name="Tu Z."/>
            <person name="Wang J.J."/>
            <person name="Wang S."/>
            <person name="Richards S."/>
            <person name="Song H."/>
            <person name="Zhang L."/>
            <person name="Sodergren E."/>
            <person name="Werner D."/>
            <person name="Stanke M."/>
            <person name="Morgenstern B."/>
            <person name="Solovyev V."/>
            <person name="Kosarev P."/>
            <person name="Brown G."/>
            <person name="Chen H.C."/>
            <person name="Ermolaeva O."/>
            <person name="Hlavina W."/>
            <person name="Kapustin Y."/>
            <person name="Kiryutin B."/>
            <person name="Kitts P."/>
            <person name="Maglott D."/>
            <person name="Pruitt K."/>
            <person name="Sapojnikov V."/>
            <person name="Souvorov A."/>
            <person name="Mackey A.J."/>
            <person name="Waterhouse R.M."/>
            <person name="Wyder S."/>
            <person name="Zdobnov E.M."/>
            <person name="Zdobnov E.M."/>
            <person name="Wyder S."/>
            <person name="Kriventseva E.V."/>
            <person name="Kadowaki T."/>
            <person name="Bork P."/>
            <person name="Aranda M."/>
            <person name="Bao R."/>
            <person name="Beermann A."/>
            <person name="Berns N."/>
            <person name="Bolognesi R."/>
            <person name="Bonneton F."/>
            <person name="Bopp D."/>
            <person name="Brown S.J."/>
            <person name="Bucher G."/>
            <person name="Butts T."/>
            <person name="Chaumot A."/>
            <person name="Denell R.E."/>
            <person name="Ferrier D.E."/>
            <person name="Friedrich M."/>
            <person name="Gordon C.M."/>
            <person name="Jindra M."/>
            <person name="Klingler M."/>
            <person name="Lan Q."/>
            <person name="Lattorff H.M."/>
            <person name="Laudet V."/>
            <person name="von Levetsow C."/>
            <person name="Liu Z."/>
            <person name="Lutz R."/>
            <person name="Lynch J.A."/>
            <person name="da Fonseca R.N."/>
            <person name="Posnien N."/>
            <person name="Reuter R."/>
            <person name="Roth S."/>
            <person name="Savard J."/>
            <person name="Schinko J.B."/>
            <person name="Schmitt C."/>
            <person name="Schoppmeier M."/>
            <person name="Schroder R."/>
            <person name="Shippy T.D."/>
            <person name="Simonnet F."/>
            <person name="Marques-Souza H."/>
            <person name="Tautz D."/>
            <person name="Tomoyasu Y."/>
            <person name="Trauner J."/>
            <person name="Van der Zee M."/>
            <person name="Vervoort M."/>
            <person name="Wittkopp N."/>
            <person name="Wimmer E.A."/>
            <person name="Yang X."/>
            <person name="Jones A.K."/>
            <person name="Sattelle D.B."/>
            <person name="Ebert P.R."/>
            <person name="Nelson D."/>
            <person name="Scott J.G."/>
            <person name="Beeman R.W."/>
            <person name="Muthukrishnan S."/>
            <person name="Kramer K.J."/>
            <person name="Arakane Y."/>
            <person name="Beeman R.W."/>
            <person name="Zhu Q."/>
            <person name="Hogenkamp D."/>
            <person name="Dixit R."/>
            <person name="Oppert B."/>
            <person name="Jiang H."/>
            <person name="Zou Z."/>
            <person name="Marshall J."/>
            <person name="Elpidina E."/>
            <person name="Vinokurov K."/>
            <person name="Oppert C."/>
            <person name="Zou Z."/>
            <person name="Evans J."/>
            <person name="Lu Z."/>
            <person name="Zhao P."/>
            <person name="Sumathipala N."/>
            <person name="Altincicek B."/>
            <person name="Vilcinskas A."/>
            <person name="Williams M."/>
            <person name="Hultmark D."/>
            <person name="Hetru C."/>
            <person name="Jiang H."/>
            <person name="Grimmelikhuijzen C.J."/>
            <person name="Hauser F."/>
            <person name="Cazzamali G."/>
            <person name="Williamson M."/>
            <person name="Park Y."/>
            <person name="Li B."/>
            <person name="Tanaka Y."/>
            <person name="Predel R."/>
            <person name="Neupert S."/>
            <person name="Schachtner J."/>
            <person name="Verleyen P."/>
            <person name="Raible F."/>
            <person name="Bork P."/>
            <person name="Friedrich M."/>
            <person name="Walden K.K."/>
            <person name="Robertson H.M."/>
            <person name="Angeli S."/>
            <person name="Foret S."/>
            <person name="Bucher G."/>
            <person name="Schuetz S."/>
            <person name="Maleszka R."/>
            <person name="Wimmer E.A."/>
            <person name="Beeman R.W."/>
            <person name="Lorenzen M."/>
            <person name="Tomoyasu Y."/>
            <person name="Miller S.C."/>
            <person name="Grossmann D."/>
            <person name="Bucher G."/>
        </authorList>
    </citation>
    <scope>NUCLEOTIDE SEQUENCE [LARGE SCALE GENOMIC DNA]</scope>
    <source>
        <strain evidence="2 3">Georgia GA2</strain>
    </source>
</reference>
<reference evidence="2 3" key="2">
    <citation type="journal article" date="2010" name="Nucleic Acids Res.">
        <title>BeetleBase in 2010: revisions to provide comprehensive genomic information for Tribolium castaneum.</title>
        <authorList>
            <person name="Kim H.S."/>
            <person name="Murphy T."/>
            <person name="Xia J."/>
            <person name="Caragea D."/>
            <person name="Park Y."/>
            <person name="Beeman R.W."/>
            <person name="Lorenzen M.D."/>
            <person name="Butcher S."/>
            <person name="Manak J.R."/>
            <person name="Brown S.J."/>
        </authorList>
    </citation>
    <scope>GENOME REANNOTATION</scope>
    <source>
        <strain evidence="2 3">Georgia GA2</strain>
    </source>
</reference>
<dbReference type="OrthoDB" id="6696455at2759"/>
<dbReference type="KEGG" id="tca:103314215"/>